<proteinExistence type="predicted"/>
<sequence>MDEGGVGAGDVGDARNGENDVPIDGHGIGGRKQSPSQSRINQPIEHILPSQHNGRARDDEGGGAGEVDEAGEGEAEVHRLIDCLLRRTPITVPFPTLSDELIDAIHDTPEARERSRELHASAAEFMKKDKRDEVENILEQYRAYGFAVQEVEGTYNGPLIAVAMQRKYAETPPTRGRRGFAVVLFVYERSSCSKARATTRHVLQKPLRGDGGCGDPLHAQERLLCRTHRRRTNPVQEQKSNIENIKSSIKNIKSNPCRGPLSSSPPGGGSLRPPSPPAAASSSRPLSWSSEQLTTWIGRGLTTIDITFSGSSTTPPSQFEVEQRCQEGVASSSTQRREFMRGQDGESEEGETRFFSFSLALSLPPPLLSQHRRQRLPLSSHRGEQASVRQRFPLSSHRGSVRQRLPLSSRRGSVPQRLPLSSRRRSVRQRLPLSSRRGSMRQRLPLSLPAAASRLPCASPPPSSPSPAGARRPLLAGSLPVPLSGRREQASARRQALFKVIWSSIWTFWSSISSSWRLI</sequence>
<dbReference type="OrthoDB" id="715311at2759"/>
<protein>
    <submittedName>
        <fullName evidence="2">Uncharacterized protein</fullName>
    </submittedName>
</protein>
<feature type="compositionally biased region" description="Low complexity" evidence="1">
    <location>
        <begin position="250"/>
        <end position="265"/>
    </location>
</feature>
<feature type="region of interest" description="Disordered" evidence="1">
    <location>
        <begin position="250"/>
        <end position="287"/>
    </location>
</feature>
<reference evidence="2" key="1">
    <citation type="submission" date="2020-07" db="EMBL/GenBank/DDBJ databases">
        <title>Genome sequence and genetic diversity analysis of an under-domesticated orphan crop, white fonio (Digitaria exilis).</title>
        <authorList>
            <person name="Bennetzen J.L."/>
            <person name="Chen S."/>
            <person name="Ma X."/>
            <person name="Wang X."/>
            <person name="Yssel A.E.J."/>
            <person name="Chaluvadi S.R."/>
            <person name="Johnson M."/>
            <person name="Gangashetty P."/>
            <person name="Hamidou F."/>
            <person name="Sanogo M.D."/>
            <person name="Zwaenepoel A."/>
            <person name="Wallace J."/>
            <person name="Van De Peer Y."/>
            <person name="Van Deynze A."/>
        </authorList>
    </citation>
    <scope>NUCLEOTIDE SEQUENCE</scope>
    <source>
        <tissue evidence="2">Leaves</tissue>
    </source>
</reference>
<feature type="compositionally biased region" description="Low complexity" evidence="1">
    <location>
        <begin position="429"/>
        <end position="457"/>
    </location>
</feature>
<feature type="region of interest" description="Disordered" evidence="1">
    <location>
        <begin position="326"/>
        <end position="350"/>
    </location>
</feature>
<feature type="compositionally biased region" description="Gly residues" evidence="1">
    <location>
        <begin position="1"/>
        <end position="10"/>
    </location>
</feature>
<accession>A0A835EFP9</accession>
<evidence type="ECO:0000313" key="2">
    <source>
        <dbReference type="EMBL" id="KAF8684846.1"/>
    </source>
</evidence>
<evidence type="ECO:0000313" key="3">
    <source>
        <dbReference type="Proteomes" id="UP000636709"/>
    </source>
</evidence>
<keyword evidence="3" id="KW-1185">Reference proteome</keyword>
<feature type="compositionally biased region" description="Basic and acidic residues" evidence="1">
    <location>
        <begin position="335"/>
        <end position="344"/>
    </location>
</feature>
<feature type="region of interest" description="Disordered" evidence="1">
    <location>
        <begin position="1"/>
        <end position="73"/>
    </location>
</feature>
<feature type="region of interest" description="Disordered" evidence="1">
    <location>
        <begin position="373"/>
        <end position="474"/>
    </location>
</feature>
<comment type="caution">
    <text evidence="2">The sequence shown here is derived from an EMBL/GenBank/DDBJ whole genome shotgun (WGS) entry which is preliminary data.</text>
</comment>
<gene>
    <name evidence="2" type="ORF">HU200_044126</name>
</gene>
<evidence type="ECO:0000256" key="1">
    <source>
        <dbReference type="SAM" id="MobiDB-lite"/>
    </source>
</evidence>
<feature type="compositionally biased region" description="Low complexity" evidence="1">
    <location>
        <begin position="278"/>
        <end position="287"/>
    </location>
</feature>
<name>A0A835EFP9_9POAL</name>
<dbReference type="EMBL" id="JACEFO010002093">
    <property type="protein sequence ID" value="KAF8684846.1"/>
    <property type="molecule type" value="Genomic_DNA"/>
</dbReference>
<organism evidence="2 3">
    <name type="scientific">Digitaria exilis</name>
    <dbReference type="NCBI Taxonomy" id="1010633"/>
    <lineage>
        <taxon>Eukaryota</taxon>
        <taxon>Viridiplantae</taxon>
        <taxon>Streptophyta</taxon>
        <taxon>Embryophyta</taxon>
        <taxon>Tracheophyta</taxon>
        <taxon>Spermatophyta</taxon>
        <taxon>Magnoliopsida</taxon>
        <taxon>Liliopsida</taxon>
        <taxon>Poales</taxon>
        <taxon>Poaceae</taxon>
        <taxon>PACMAD clade</taxon>
        <taxon>Panicoideae</taxon>
        <taxon>Panicodae</taxon>
        <taxon>Paniceae</taxon>
        <taxon>Anthephorinae</taxon>
        <taxon>Digitaria</taxon>
    </lineage>
</organism>
<dbReference type="AlphaFoldDB" id="A0A835EFP9"/>
<dbReference type="Proteomes" id="UP000636709">
    <property type="component" value="Unassembled WGS sequence"/>
</dbReference>